<dbReference type="EMBL" id="OAOQ01000011">
    <property type="protein sequence ID" value="SNX71910.1"/>
    <property type="molecule type" value="Genomic_DNA"/>
</dbReference>
<dbReference type="Pfam" id="PF00127">
    <property type="entry name" value="Copper-bind"/>
    <property type="match status" value="1"/>
</dbReference>
<evidence type="ECO:0000256" key="6">
    <source>
        <dbReference type="ARBA" id="ARBA00023008"/>
    </source>
</evidence>
<dbReference type="InterPro" id="IPR000923">
    <property type="entry name" value="BlueCu_1"/>
</dbReference>
<dbReference type="InterPro" id="IPR012745">
    <property type="entry name" value="Pseudoazurin"/>
</dbReference>
<evidence type="ECO:0000313" key="11">
    <source>
        <dbReference type="EMBL" id="SNX71910.1"/>
    </source>
</evidence>
<feature type="binding site" evidence="8">
    <location>
        <position position="111"/>
    </location>
    <ligand>
        <name>Cu cation</name>
        <dbReference type="ChEBI" id="CHEBI:23378"/>
    </ligand>
</feature>
<gene>
    <name evidence="11" type="ORF">SAMN05878503_11128</name>
</gene>
<dbReference type="Proteomes" id="UP000219467">
    <property type="component" value="Unassembled WGS sequence"/>
</dbReference>
<dbReference type="OrthoDB" id="7510199at2"/>
<feature type="chain" id="PRO_5012334600" description="Pseudoazurin" evidence="9">
    <location>
        <begin position="26"/>
        <end position="153"/>
    </location>
</feature>
<name>A0A285CWJ0_9RHOB</name>
<evidence type="ECO:0000256" key="4">
    <source>
        <dbReference type="ARBA" id="ARBA00022764"/>
    </source>
</evidence>
<dbReference type="SUPFAM" id="SSF49503">
    <property type="entry name" value="Cupredoxins"/>
    <property type="match status" value="1"/>
</dbReference>
<keyword evidence="12" id="KW-1185">Reference proteome</keyword>
<organism evidence="11 12">
    <name type="scientific">Cereibacter ovatus</name>
    <dbReference type="NCBI Taxonomy" id="439529"/>
    <lineage>
        <taxon>Bacteria</taxon>
        <taxon>Pseudomonadati</taxon>
        <taxon>Pseudomonadota</taxon>
        <taxon>Alphaproteobacteria</taxon>
        <taxon>Rhodobacterales</taxon>
        <taxon>Paracoccaceae</taxon>
        <taxon>Cereibacter</taxon>
    </lineage>
</organism>
<reference evidence="12" key="1">
    <citation type="submission" date="2017-08" db="EMBL/GenBank/DDBJ databases">
        <authorList>
            <person name="Varghese N."/>
            <person name="Submissions S."/>
        </authorList>
    </citation>
    <scope>NUCLEOTIDE SEQUENCE [LARGE SCALE GENOMIC DNA]</scope>
    <source>
        <strain evidence="12">JA234</strain>
    </source>
</reference>
<sequence length="153" mass="16009">MLAKFPMIGLAAGLAAALVAPAAHATNHEIAMVNIGSSGAKAFEPAFIEAKVGDTVTFIPVDKGFNAEVIPGMLPLGARGFKGEMNRPVTVTLTQEGVWGVKSMPYFGMGMVALIQVGTPVNLQDALSVPLPARAQARMEPMLAQAMQNYQAN</sequence>
<dbReference type="InterPro" id="IPR008972">
    <property type="entry name" value="Cupredoxin"/>
</dbReference>
<evidence type="ECO:0000256" key="5">
    <source>
        <dbReference type="ARBA" id="ARBA00022982"/>
    </source>
</evidence>
<dbReference type="AlphaFoldDB" id="A0A285CWJ0"/>
<accession>A0A285CWJ0</accession>
<keyword evidence="9" id="KW-0732">Signal</keyword>
<protein>
    <recommendedName>
        <fullName evidence="7">Pseudoazurin</fullName>
    </recommendedName>
</protein>
<dbReference type="InterPro" id="IPR001235">
    <property type="entry name" value="Copper_blue_Plastocyanin"/>
</dbReference>
<dbReference type="RefSeq" id="WP_097030915.1">
    <property type="nucleotide sequence ID" value="NZ_OAOQ01000011.1"/>
</dbReference>
<keyword evidence="2" id="KW-0813">Transport</keyword>
<evidence type="ECO:0000259" key="10">
    <source>
        <dbReference type="Pfam" id="PF00127"/>
    </source>
</evidence>
<comment type="cofactor">
    <cofactor evidence="8">
        <name>Cu cation</name>
        <dbReference type="ChEBI" id="CHEBI:23378"/>
    </cofactor>
    <text evidence="8">Binds 1 copper ion per subunit.</text>
</comment>
<dbReference type="PRINTS" id="PR00155">
    <property type="entry name" value="AMICYANIN"/>
</dbReference>
<dbReference type="CDD" id="cd04218">
    <property type="entry name" value="Pseudoazurin"/>
    <property type="match status" value="1"/>
</dbReference>
<evidence type="ECO:0000256" key="8">
    <source>
        <dbReference type="PIRSR" id="PIRSR602386-1"/>
    </source>
</evidence>
<dbReference type="PRINTS" id="PR00156">
    <property type="entry name" value="COPPERBLUE"/>
</dbReference>
<evidence type="ECO:0000256" key="2">
    <source>
        <dbReference type="ARBA" id="ARBA00022448"/>
    </source>
</evidence>
<feature type="domain" description="Blue (type 1) copper" evidence="10">
    <location>
        <begin position="34"/>
        <end position="117"/>
    </location>
</feature>
<evidence type="ECO:0000313" key="12">
    <source>
        <dbReference type="Proteomes" id="UP000219467"/>
    </source>
</evidence>
<keyword evidence="5" id="KW-0249">Electron transport</keyword>
<feature type="signal peptide" evidence="9">
    <location>
        <begin position="1"/>
        <end position="25"/>
    </location>
</feature>
<keyword evidence="3 8" id="KW-0479">Metal-binding</keyword>
<evidence type="ECO:0000256" key="9">
    <source>
        <dbReference type="SAM" id="SignalP"/>
    </source>
</evidence>
<dbReference type="NCBIfam" id="TIGR02375">
    <property type="entry name" value="pseudoazurin"/>
    <property type="match status" value="1"/>
</dbReference>
<evidence type="ECO:0000256" key="1">
    <source>
        <dbReference type="ARBA" id="ARBA00004418"/>
    </source>
</evidence>
<dbReference type="GO" id="GO:0005507">
    <property type="term" value="F:copper ion binding"/>
    <property type="evidence" value="ECO:0007669"/>
    <property type="project" value="UniProtKB-UniRule"/>
</dbReference>
<keyword evidence="4" id="KW-0574">Periplasm</keyword>
<dbReference type="InterPro" id="IPR002386">
    <property type="entry name" value="Amicyanin/Pseudoazurin"/>
</dbReference>
<evidence type="ECO:0000256" key="7">
    <source>
        <dbReference type="NCBIfam" id="TIGR02375"/>
    </source>
</evidence>
<dbReference type="GO" id="GO:0042597">
    <property type="term" value="C:periplasmic space"/>
    <property type="evidence" value="ECO:0007669"/>
    <property type="project" value="UniProtKB-SubCell"/>
</dbReference>
<evidence type="ECO:0000256" key="3">
    <source>
        <dbReference type="ARBA" id="ARBA00022723"/>
    </source>
</evidence>
<comment type="subcellular location">
    <subcellularLocation>
        <location evidence="1">Periplasm</location>
    </subcellularLocation>
</comment>
<keyword evidence="6 8" id="KW-0186">Copper</keyword>
<proteinExistence type="predicted"/>
<dbReference type="Gene3D" id="2.60.40.420">
    <property type="entry name" value="Cupredoxins - blue copper proteins"/>
    <property type="match status" value="1"/>
</dbReference>
<dbReference type="GO" id="GO:0009055">
    <property type="term" value="F:electron transfer activity"/>
    <property type="evidence" value="ECO:0007669"/>
    <property type="project" value="InterPro"/>
</dbReference>